<dbReference type="InterPro" id="IPR016162">
    <property type="entry name" value="Ald_DH_N"/>
</dbReference>
<dbReference type="AlphaFoldDB" id="A0A075FG84"/>
<evidence type="ECO:0000256" key="3">
    <source>
        <dbReference type="RuleBase" id="RU003345"/>
    </source>
</evidence>
<dbReference type="Pfam" id="PF00171">
    <property type="entry name" value="Aldedh"/>
    <property type="match status" value="1"/>
</dbReference>
<comment type="similarity">
    <text evidence="3">Belongs to the aldehyde dehydrogenase family.</text>
</comment>
<feature type="domain" description="Aldehyde dehydrogenase" evidence="4">
    <location>
        <begin position="50"/>
        <end position="523"/>
    </location>
</feature>
<dbReference type="InterPro" id="IPR015590">
    <property type="entry name" value="Aldehyde_DH_dom"/>
</dbReference>
<dbReference type="InterPro" id="IPR029510">
    <property type="entry name" value="Ald_DH_CS_GLU"/>
</dbReference>
<dbReference type="PANTHER" id="PTHR11699">
    <property type="entry name" value="ALDEHYDE DEHYDROGENASE-RELATED"/>
    <property type="match status" value="1"/>
</dbReference>
<dbReference type="GO" id="GO:0004029">
    <property type="term" value="F:aldehyde dehydrogenase (NAD+) activity"/>
    <property type="evidence" value="ECO:0007669"/>
    <property type="project" value="UniProtKB-EC"/>
</dbReference>
<dbReference type="InterPro" id="IPR016161">
    <property type="entry name" value="Ald_DH/histidinol_DH"/>
</dbReference>
<dbReference type="InterPro" id="IPR016163">
    <property type="entry name" value="Ald_DH_C"/>
</dbReference>
<proteinExistence type="inferred from homology"/>
<name>A0A075FG84_9EURY</name>
<keyword evidence="1 3" id="KW-0560">Oxidoreductase</keyword>
<evidence type="ECO:0000313" key="5">
    <source>
        <dbReference type="EMBL" id="AIE90360.1"/>
    </source>
</evidence>
<organism evidence="5">
    <name type="scientific">uncultured marine group II/III euryarchaeote AD1000_02_G03</name>
    <dbReference type="NCBI Taxonomy" id="1457700"/>
    <lineage>
        <taxon>Archaea</taxon>
        <taxon>Methanobacteriati</taxon>
        <taxon>Methanobacteriota</taxon>
        <taxon>environmental samples</taxon>
    </lineage>
</organism>
<evidence type="ECO:0000259" key="4">
    <source>
        <dbReference type="Pfam" id="PF00171"/>
    </source>
</evidence>
<dbReference type="EMBL" id="KF900306">
    <property type="protein sequence ID" value="AIE90360.1"/>
    <property type="molecule type" value="Genomic_DNA"/>
</dbReference>
<dbReference type="PROSITE" id="PS00687">
    <property type="entry name" value="ALDEHYDE_DEHYDR_GLU"/>
    <property type="match status" value="1"/>
</dbReference>
<protein>
    <submittedName>
        <fullName evidence="5">Aldehyde dehydrogenase</fullName>
        <ecNumber evidence="5">1.2.1.3</ecNumber>
    </submittedName>
</protein>
<sequence length="555" mass="60368">MSRIHCLMAIRRAMTHVLETGFEYMEANNPNGSPKVRGYNIINGNLTLASDGATYDSTNPAWLDDCLGEFPLSTKSDVHDALAAARAAFPSWATTPAPTRGQVIGNMGRLLMERKDDLVRLQAREIGKTLKECGGEIQEAIDTCLFFQSEGRRLYGQTVNSELPDKELFTYRRPLGVCGIINACNFPSAVPFWKMIPAIMCGNTCVWKSPQDSPLLSFALARVMHEAGLPDGVINLIHGKGSGAGQDLVDSADLGMVDKISFTGSTPVGKMIGETCGRNLVSASLELGGKNPLVIMPSANMENAVEGAYWAGFGTAGQRCTSLGNLIIHEDVYNEFVERFMEKVKSTVIGDSMRHDGVLYGSMLSEKYAVDFLKGIEMCEASGATKIWGEGRITKDNAPEKFHGDASEGVYMWPHVYVDVAEDMECFHEEIFGPVVTIVKARDFDHALHLANASPYGLSSAIYTNDRLEAYRYKTGIKAGMTGINNSTTGAEAHLPFGGVKGSGNGTRESGIWVIEAYSYWHAVNDELSGKLQLAQMDVDEIEMEEAEADYAGLA</sequence>
<dbReference type="Gene3D" id="3.40.309.10">
    <property type="entry name" value="Aldehyde Dehydrogenase, Chain A, domain 2"/>
    <property type="match status" value="1"/>
</dbReference>
<feature type="active site" evidence="2">
    <location>
        <position position="286"/>
    </location>
</feature>
<reference evidence="5" key="1">
    <citation type="journal article" date="2014" name="Genome Biol. Evol.">
        <title>Pangenome evidence for extensive interdomain horizontal transfer affecting lineage core and shell genes in uncultured planktonic thaumarchaeota and euryarchaeota.</title>
        <authorList>
            <person name="Deschamps P."/>
            <person name="Zivanovic Y."/>
            <person name="Moreira D."/>
            <person name="Rodriguez-Valera F."/>
            <person name="Lopez-Garcia P."/>
        </authorList>
    </citation>
    <scope>NUCLEOTIDE SEQUENCE</scope>
</reference>
<dbReference type="EC" id="1.2.1.3" evidence="5"/>
<dbReference type="Gene3D" id="3.40.605.10">
    <property type="entry name" value="Aldehyde Dehydrogenase, Chain A, domain 1"/>
    <property type="match status" value="1"/>
</dbReference>
<evidence type="ECO:0000256" key="1">
    <source>
        <dbReference type="ARBA" id="ARBA00023002"/>
    </source>
</evidence>
<evidence type="ECO:0000256" key="2">
    <source>
        <dbReference type="PROSITE-ProRule" id="PRU10007"/>
    </source>
</evidence>
<dbReference type="SUPFAM" id="SSF53720">
    <property type="entry name" value="ALDH-like"/>
    <property type="match status" value="1"/>
</dbReference>
<accession>A0A075FG84</accession>